<dbReference type="PROSITE" id="PS50011">
    <property type="entry name" value="PROTEIN_KINASE_DOM"/>
    <property type="match status" value="1"/>
</dbReference>
<proteinExistence type="inferred from homology"/>
<dbReference type="SUPFAM" id="SSF56112">
    <property type="entry name" value="Protein kinase-like (PK-like)"/>
    <property type="match status" value="1"/>
</dbReference>
<dbReference type="InterPro" id="IPR011009">
    <property type="entry name" value="Kinase-like_dom_sf"/>
</dbReference>
<keyword evidence="4 9" id="KW-0547">Nucleotide-binding</keyword>
<dbReference type="EMBL" id="CM003535">
    <property type="protein sequence ID" value="RCV39439.1"/>
    <property type="molecule type" value="Genomic_DNA"/>
</dbReference>
<evidence type="ECO:0000256" key="7">
    <source>
        <dbReference type="ARBA" id="ARBA00047899"/>
    </source>
</evidence>
<name>A0A368SAI5_SETIT</name>
<evidence type="ECO:0000256" key="6">
    <source>
        <dbReference type="ARBA" id="ARBA00022840"/>
    </source>
</evidence>
<organism evidence="12">
    <name type="scientific">Setaria italica</name>
    <name type="common">Foxtail millet</name>
    <name type="synonym">Panicum italicum</name>
    <dbReference type="NCBI Taxonomy" id="4555"/>
    <lineage>
        <taxon>Eukaryota</taxon>
        <taxon>Viridiplantae</taxon>
        <taxon>Streptophyta</taxon>
        <taxon>Embryophyta</taxon>
        <taxon>Tracheophyta</taxon>
        <taxon>Spermatophyta</taxon>
        <taxon>Magnoliopsida</taxon>
        <taxon>Liliopsida</taxon>
        <taxon>Poales</taxon>
        <taxon>Poaceae</taxon>
        <taxon>PACMAD clade</taxon>
        <taxon>Panicoideae</taxon>
        <taxon>Panicodae</taxon>
        <taxon>Paniceae</taxon>
        <taxon>Cenchrinae</taxon>
        <taxon>Setaria</taxon>
    </lineage>
</organism>
<keyword evidence="6 9" id="KW-0067">ATP-binding</keyword>
<dbReference type="Pfam" id="PF00069">
    <property type="entry name" value="Pkinase"/>
    <property type="match status" value="1"/>
</dbReference>
<reference evidence="12" key="1">
    <citation type="journal article" date="2012" name="Nat. Biotechnol.">
        <title>Reference genome sequence of the model plant Setaria.</title>
        <authorList>
            <person name="Bennetzen J.L."/>
            <person name="Schmutz J."/>
            <person name="Wang H."/>
            <person name="Percifield R."/>
            <person name="Hawkins J."/>
            <person name="Pontaroli A.C."/>
            <person name="Estep M."/>
            <person name="Feng L."/>
            <person name="Vaughn J.N."/>
            <person name="Grimwood J."/>
            <person name="Jenkins J."/>
            <person name="Barry K."/>
            <person name="Lindquist E."/>
            <person name="Hellsten U."/>
            <person name="Deshpande S."/>
            <person name="Wang X."/>
            <person name="Wu X."/>
            <person name="Mitros T."/>
            <person name="Triplett J."/>
            <person name="Yang X."/>
            <person name="Ye C.Y."/>
            <person name="Mauro-Herrera M."/>
            <person name="Wang L."/>
            <person name="Li P."/>
            <person name="Sharma M."/>
            <person name="Sharma R."/>
            <person name="Ronald P.C."/>
            <person name="Panaud O."/>
            <person name="Kellogg E.A."/>
            <person name="Brutnell T.P."/>
            <person name="Doust A.N."/>
            <person name="Tuskan G.A."/>
            <person name="Rokhsar D."/>
            <person name="Devos K.M."/>
        </authorList>
    </citation>
    <scope>NUCLEOTIDE SEQUENCE [LARGE SCALE GENOMIC DNA]</scope>
    <source>
        <strain evidence="12">Yugu1</strain>
    </source>
</reference>
<dbReference type="PANTHER" id="PTHR27006:SF601">
    <property type="entry name" value="PROTEIN KINASE DOMAIN-CONTAINING PROTEIN"/>
    <property type="match status" value="1"/>
</dbReference>
<evidence type="ECO:0000313" key="12">
    <source>
        <dbReference type="EMBL" id="RCV39439.1"/>
    </source>
</evidence>
<evidence type="ECO:0000256" key="2">
    <source>
        <dbReference type="ARBA" id="ARBA00022527"/>
    </source>
</evidence>
<dbReference type="STRING" id="4555.A0A368SAI5"/>
<comment type="catalytic activity">
    <reaction evidence="7">
        <text>L-threonyl-[protein] + ATP = O-phospho-L-threonyl-[protein] + ADP + H(+)</text>
        <dbReference type="Rhea" id="RHEA:46608"/>
        <dbReference type="Rhea" id="RHEA-COMP:11060"/>
        <dbReference type="Rhea" id="RHEA-COMP:11605"/>
        <dbReference type="ChEBI" id="CHEBI:15378"/>
        <dbReference type="ChEBI" id="CHEBI:30013"/>
        <dbReference type="ChEBI" id="CHEBI:30616"/>
        <dbReference type="ChEBI" id="CHEBI:61977"/>
        <dbReference type="ChEBI" id="CHEBI:456216"/>
        <dbReference type="EC" id="2.7.11.1"/>
    </reaction>
</comment>
<gene>
    <name evidence="12" type="ORF">SETIT_8G224900v2</name>
</gene>
<keyword evidence="3" id="KW-0808">Transferase</keyword>
<accession>A0A368SAI5</accession>
<evidence type="ECO:0000256" key="8">
    <source>
        <dbReference type="ARBA" id="ARBA00048679"/>
    </source>
</evidence>
<dbReference type="PROSITE" id="PS00107">
    <property type="entry name" value="PROTEIN_KINASE_ATP"/>
    <property type="match status" value="1"/>
</dbReference>
<evidence type="ECO:0000256" key="1">
    <source>
        <dbReference type="ARBA" id="ARBA00012513"/>
    </source>
</evidence>
<evidence type="ECO:0000256" key="10">
    <source>
        <dbReference type="RuleBase" id="RU000304"/>
    </source>
</evidence>
<keyword evidence="5" id="KW-0418">Kinase</keyword>
<evidence type="ECO:0000256" key="9">
    <source>
        <dbReference type="PROSITE-ProRule" id="PRU10141"/>
    </source>
</evidence>
<dbReference type="AlphaFoldDB" id="A0A368SAI5"/>
<dbReference type="Gene3D" id="1.10.510.10">
    <property type="entry name" value="Transferase(Phosphotransferase) domain 1"/>
    <property type="match status" value="1"/>
</dbReference>
<dbReference type="SMART" id="SM00220">
    <property type="entry name" value="S_TKc"/>
    <property type="match status" value="1"/>
</dbReference>
<dbReference type="FunFam" id="1.10.510.10:FF:001023">
    <property type="entry name" value="Os07g0541700 protein"/>
    <property type="match status" value="1"/>
</dbReference>
<feature type="binding site" evidence="9">
    <location>
        <position position="48"/>
    </location>
    <ligand>
        <name>ATP</name>
        <dbReference type="ChEBI" id="CHEBI:30616"/>
    </ligand>
</feature>
<dbReference type="GO" id="GO:0004674">
    <property type="term" value="F:protein serine/threonine kinase activity"/>
    <property type="evidence" value="ECO:0007669"/>
    <property type="project" value="UniProtKB-KW"/>
</dbReference>
<evidence type="ECO:0000259" key="11">
    <source>
        <dbReference type="PROSITE" id="PS50011"/>
    </source>
</evidence>
<dbReference type="InterPro" id="IPR017441">
    <property type="entry name" value="Protein_kinase_ATP_BS"/>
</dbReference>
<comment type="similarity">
    <text evidence="10">Belongs to the protein kinase superfamily.</text>
</comment>
<dbReference type="InterPro" id="IPR008271">
    <property type="entry name" value="Ser/Thr_kinase_AS"/>
</dbReference>
<dbReference type="InterPro" id="IPR000719">
    <property type="entry name" value="Prot_kinase_dom"/>
</dbReference>
<dbReference type="PIRSF" id="PIRSF000654">
    <property type="entry name" value="Integrin-linked_kinase"/>
    <property type="match status" value="1"/>
</dbReference>
<comment type="catalytic activity">
    <reaction evidence="8">
        <text>L-seryl-[protein] + ATP = O-phospho-L-seryl-[protein] + ADP + H(+)</text>
        <dbReference type="Rhea" id="RHEA:17989"/>
        <dbReference type="Rhea" id="RHEA-COMP:9863"/>
        <dbReference type="Rhea" id="RHEA-COMP:11604"/>
        <dbReference type="ChEBI" id="CHEBI:15378"/>
        <dbReference type="ChEBI" id="CHEBI:29999"/>
        <dbReference type="ChEBI" id="CHEBI:30616"/>
        <dbReference type="ChEBI" id="CHEBI:83421"/>
        <dbReference type="ChEBI" id="CHEBI:456216"/>
        <dbReference type="EC" id="2.7.11.1"/>
    </reaction>
</comment>
<reference evidence="12" key="2">
    <citation type="submission" date="2015-07" db="EMBL/GenBank/DDBJ databases">
        <authorList>
            <person name="Noorani M."/>
        </authorList>
    </citation>
    <scope>NUCLEOTIDE SEQUENCE</scope>
    <source>
        <strain evidence="12">Yugu1</strain>
    </source>
</reference>
<keyword evidence="2 10" id="KW-0723">Serine/threonine-protein kinase</keyword>
<dbReference type="OrthoDB" id="4062651at2759"/>
<dbReference type="PROSITE" id="PS00108">
    <property type="entry name" value="PROTEIN_KINASE_ST"/>
    <property type="match status" value="1"/>
</dbReference>
<dbReference type="Gene3D" id="3.30.200.20">
    <property type="entry name" value="Phosphorylase Kinase, domain 1"/>
    <property type="match status" value="1"/>
</dbReference>
<dbReference type="GO" id="GO:0005524">
    <property type="term" value="F:ATP binding"/>
    <property type="evidence" value="ECO:0007669"/>
    <property type="project" value="UniProtKB-UniRule"/>
</dbReference>
<sequence>MTGATQFSLSQLKAATNDFSGDNVVGSGGFSVVYKGVLRNGLDVAIKKLLISDDFPERRVHHELNVGAKLQHKNIVKLLGYCFDNKEDERLYLLVQEYMPNGSLGRVINASRLDWPSCFKIIQGIAQGLHYLHEQHVLYMDLKPANILFDSKMNPVIIDFGLSIVLDDDDDEITCDSIAGTMGYIAPEKITGAKISMKSDVFSFGVILIEIITGRRVTPSCDLPALSSIEMIRAMKGLFDPAQVKDSQVMEINKCMKLGLMCTEWDPIDRPTMAEALELLE</sequence>
<dbReference type="EC" id="2.7.11.1" evidence="1"/>
<evidence type="ECO:0000256" key="5">
    <source>
        <dbReference type="ARBA" id="ARBA00022777"/>
    </source>
</evidence>
<dbReference type="PANTHER" id="PTHR27006">
    <property type="entry name" value="PROMASTIGOTE SURFACE ANTIGEN PROTEIN PSA"/>
    <property type="match status" value="1"/>
</dbReference>
<evidence type="ECO:0000256" key="4">
    <source>
        <dbReference type="ARBA" id="ARBA00022741"/>
    </source>
</evidence>
<feature type="domain" description="Protein kinase" evidence="11">
    <location>
        <begin position="19"/>
        <end position="281"/>
    </location>
</feature>
<evidence type="ECO:0000256" key="3">
    <source>
        <dbReference type="ARBA" id="ARBA00022679"/>
    </source>
</evidence>
<protein>
    <recommendedName>
        <fullName evidence="1">non-specific serine/threonine protein kinase</fullName>
        <ecNumber evidence="1">2.7.11.1</ecNumber>
    </recommendedName>
</protein>